<reference evidence="6" key="1">
    <citation type="submission" date="2021-04" db="EMBL/GenBank/DDBJ databases">
        <title>Microbacterium tenobrionis sp. nov. and Microbacterium allomyrinae sp. nov., isolated from larvae of Tenobrio molitor and Allomyrina dichotoma, respectively.</title>
        <authorList>
            <person name="Lee S.D."/>
        </authorList>
    </citation>
    <scope>NUCLEOTIDE SEQUENCE</scope>
    <source>
        <strain evidence="6">BWT-G7</strain>
    </source>
</reference>
<evidence type="ECO:0000313" key="6">
    <source>
        <dbReference type="EMBL" id="MCC2032736.1"/>
    </source>
</evidence>
<sequence length="348" mass="36857">MTTIRDVAKVAGVSPATVSRVVNGLAGYSAETRRRVDDAIRELSYEPDTLARGLKTKQGAVIGVLAPVVSDALASEIMSGVESAARQRGYSVMLGRTGPNSAYAASYLRTFRTYRAAGVILISAAVTADMRRALGSGIPVMSVAIRDGAQFPSLAIDDEAAAYDGTRRLITLGHRRIGLLAGDPASTLVNTVRKRGYLRAMTEARLDPLIEHGNSLYDSAPPALGRLLARDAGLTAVFALSDEMAAAVVNELQRKGRIVPDEISVLGFDNTRTSTHVYPALSTIAQPLERMGQLAVERLLAAEDGPAGALGPRILAHRLIERGSTSAPADRTTPSRTTSTTHPTKENS</sequence>
<keyword evidence="7" id="KW-1185">Reference proteome</keyword>
<protein>
    <submittedName>
        <fullName evidence="6">LacI family DNA-binding transcriptional regulator</fullName>
    </submittedName>
</protein>
<name>A0A9X1LW11_9MICO</name>
<dbReference type="SMART" id="SM00354">
    <property type="entry name" value="HTH_LACI"/>
    <property type="match status" value="1"/>
</dbReference>
<dbReference type="Pfam" id="PF00356">
    <property type="entry name" value="LacI"/>
    <property type="match status" value="1"/>
</dbReference>
<dbReference type="PROSITE" id="PS00356">
    <property type="entry name" value="HTH_LACI_1"/>
    <property type="match status" value="1"/>
</dbReference>
<proteinExistence type="predicted"/>
<dbReference type="SUPFAM" id="SSF53822">
    <property type="entry name" value="Periplasmic binding protein-like I"/>
    <property type="match status" value="1"/>
</dbReference>
<evidence type="ECO:0000256" key="4">
    <source>
        <dbReference type="SAM" id="MobiDB-lite"/>
    </source>
</evidence>
<dbReference type="RefSeq" id="WP_229384692.1">
    <property type="nucleotide sequence ID" value="NZ_JAGTTN010000003.1"/>
</dbReference>
<gene>
    <name evidence="6" type="ORF">KEC57_11145</name>
</gene>
<dbReference type="PANTHER" id="PTHR30146">
    <property type="entry name" value="LACI-RELATED TRANSCRIPTIONAL REPRESSOR"/>
    <property type="match status" value="1"/>
</dbReference>
<evidence type="ECO:0000256" key="2">
    <source>
        <dbReference type="ARBA" id="ARBA00023125"/>
    </source>
</evidence>
<keyword evidence="2 6" id="KW-0238">DNA-binding</keyword>
<dbReference type="Pfam" id="PF13377">
    <property type="entry name" value="Peripla_BP_3"/>
    <property type="match status" value="1"/>
</dbReference>
<dbReference type="SUPFAM" id="SSF47413">
    <property type="entry name" value="lambda repressor-like DNA-binding domains"/>
    <property type="match status" value="1"/>
</dbReference>
<dbReference type="PANTHER" id="PTHR30146:SF153">
    <property type="entry name" value="LACTOSE OPERON REPRESSOR"/>
    <property type="match status" value="1"/>
</dbReference>
<organism evidence="6 7">
    <name type="scientific">Microbacterium allomyrinae</name>
    <dbReference type="NCBI Taxonomy" id="2830666"/>
    <lineage>
        <taxon>Bacteria</taxon>
        <taxon>Bacillati</taxon>
        <taxon>Actinomycetota</taxon>
        <taxon>Actinomycetes</taxon>
        <taxon>Micrococcales</taxon>
        <taxon>Microbacteriaceae</taxon>
        <taxon>Microbacterium</taxon>
    </lineage>
</organism>
<dbReference type="GO" id="GO:0003700">
    <property type="term" value="F:DNA-binding transcription factor activity"/>
    <property type="evidence" value="ECO:0007669"/>
    <property type="project" value="TreeGrafter"/>
</dbReference>
<dbReference type="InterPro" id="IPR000843">
    <property type="entry name" value="HTH_LacI"/>
</dbReference>
<accession>A0A9X1LW11</accession>
<keyword evidence="3" id="KW-0804">Transcription</keyword>
<feature type="compositionally biased region" description="Low complexity" evidence="4">
    <location>
        <begin position="331"/>
        <end position="342"/>
    </location>
</feature>
<dbReference type="Gene3D" id="1.10.260.40">
    <property type="entry name" value="lambda repressor-like DNA-binding domains"/>
    <property type="match status" value="1"/>
</dbReference>
<keyword evidence="1" id="KW-0805">Transcription regulation</keyword>
<dbReference type="CDD" id="cd01392">
    <property type="entry name" value="HTH_LacI"/>
    <property type="match status" value="1"/>
</dbReference>
<dbReference type="PRINTS" id="PR00036">
    <property type="entry name" value="HTHLACI"/>
</dbReference>
<dbReference type="AlphaFoldDB" id="A0A9X1LW11"/>
<feature type="domain" description="HTH lacI-type" evidence="5">
    <location>
        <begin position="2"/>
        <end position="56"/>
    </location>
</feature>
<comment type="caution">
    <text evidence="6">The sequence shown here is derived from an EMBL/GenBank/DDBJ whole genome shotgun (WGS) entry which is preliminary data.</text>
</comment>
<evidence type="ECO:0000313" key="7">
    <source>
        <dbReference type="Proteomes" id="UP001139354"/>
    </source>
</evidence>
<dbReference type="InterPro" id="IPR046335">
    <property type="entry name" value="LacI/GalR-like_sensor"/>
</dbReference>
<evidence type="ECO:0000259" key="5">
    <source>
        <dbReference type="PROSITE" id="PS50932"/>
    </source>
</evidence>
<dbReference type="Proteomes" id="UP001139354">
    <property type="component" value="Unassembled WGS sequence"/>
</dbReference>
<evidence type="ECO:0000256" key="1">
    <source>
        <dbReference type="ARBA" id="ARBA00023015"/>
    </source>
</evidence>
<dbReference type="InterPro" id="IPR010982">
    <property type="entry name" value="Lambda_DNA-bd_dom_sf"/>
</dbReference>
<dbReference type="GO" id="GO:0000976">
    <property type="term" value="F:transcription cis-regulatory region binding"/>
    <property type="evidence" value="ECO:0007669"/>
    <property type="project" value="TreeGrafter"/>
</dbReference>
<dbReference type="Gene3D" id="3.40.50.2300">
    <property type="match status" value="2"/>
</dbReference>
<feature type="region of interest" description="Disordered" evidence="4">
    <location>
        <begin position="320"/>
        <end position="348"/>
    </location>
</feature>
<dbReference type="PROSITE" id="PS50932">
    <property type="entry name" value="HTH_LACI_2"/>
    <property type="match status" value="1"/>
</dbReference>
<dbReference type="InterPro" id="IPR028082">
    <property type="entry name" value="Peripla_BP_I"/>
</dbReference>
<dbReference type="EMBL" id="JAGTTN010000003">
    <property type="protein sequence ID" value="MCC2032736.1"/>
    <property type="molecule type" value="Genomic_DNA"/>
</dbReference>
<evidence type="ECO:0000256" key="3">
    <source>
        <dbReference type="ARBA" id="ARBA00023163"/>
    </source>
</evidence>